<evidence type="ECO:0000259" key="4">
    <source>
        <dbReference type="PROSITE" id="PS51643"/>
    </source>
</evidence>
<keyword evidence="6" id="KW-1185">Reference proteome</keyword>
<dbReference type="AlphaFoldDB" id="A0A8J6I294"/>
<evidence type="ECO:0000256" key="2">
    <source>
        <dbReference type="ARBA" id="ARBA00022801"/>
    </source>
</evidence>
<dbReference type="Proteomes" id="UP000657177">
    <property type="component" value="Unassembled WGS sequence"/>
</dbReference>
<dbReference type="CDD" id="cd09641">
    <property type="entry name" value="Cas3''_I"/>
    <property type="match status" value="1"/>
</dbReference>
<feature type="domain" description="HD Cas3-type" evidence="4">
    <location>
        <begin position="16"/>
        <end position="176"/>
    </location>
</feature>
<dbReference type="PROSITE" id="PS51643">
    <property type="entry name" value="HD_CAS3"/>
    <property type="match status" value="1"/>
</dbReference>
<keyword evidence="1" id="KW-0479">Metal-binding</keyword>
<evidence type="ECO:0000256" key="3">
    <source>
        <dbReference type="ARBA" id="ARBA00023118"/>
    </source>
</evidence>
<keyword evidence="2" id="KW-0378">Hydrolase</keyword>
<accession>A0A8J6I294</accession>
<keyword evidence="3" id="KW-0051">Antiviral defense</keyword>
<evidence type="ECO:0000313" key="5">
    <source>
        <dbReference type="EMBL" id="MBA2134081.1"/>
    </source>
</evidence>
<dbReference type="NCBIfam" id="TIGR01596">
    <property type="entry name" value="cas3_HD"/>
    <property type="match status" value="1"/>
</dbReference>
<protein>
    <submittedName>
        <fullName evidence="5">CRISPR-associated endonuclease Cas3</fullName>
    </submittedName>
</protein>
<dbReference type="GO" id="GO:0004519">
    <property type="term" value="F:endonuclease activity"/>
    <property type="evidence" value="ECO:0007669"/>
    <property type="project" value="UniProtKB-KW"/>
</dbReference>
<name>A0A8J6I294_9FIRM</name>
<comment type="caution">
    <text evidence="5">The sequence shown here is derived from an EMBL/GenBank/DDBJ whole genome shotgun (WGS) entry which is preliminary data.</text>
</comment>
<keyword evidence="5" id="KW-0255">Endonuclease</keyword>
<sequence length="189" mass="21126">MNRDYIAHVRKKGDDSWAAPHLLKDHLEETAKRAQSFAAKFDSAEWGKAAGIAHDAGKGRKKWQNYLCFKSGFYDEEAHLEGKPGKLLHAIHGAKLCEDLYEKGIGRVLSYCVAGHHAGLPDWSGAEGAGMSSLDFQLTQVKDLNEIEQFILDEIRSANPQLLLIAVMLVFFGDWKEKQRGPIMVFSIN</sequence>
<keyword evidence="5" id="KW-0540">Nuclease</keyword>
<dbReference type="SUPFAM" id="SSF109604">
    <property type="entry name" value="HD-domain/PDEase-like"/>
    <property type="match status" value="1"/>
</dbReference>
<dbReference type="InterPro" id="IPR006483">
    <property type="entry name" value="CRISPR-assoc_Cas3_HD"/>
</dbReference>
<dbReference type="Gene3D" id="1.10.3210.30">
    <property type="match status" value="1"/>
</dbReference>
<evidence type="ECO:0000313" key="6">
    <source>
        <dbReference type="Proteomes" id="UP000657177"/>
    </source>
</evidence>
<organism evidence="5 6">
    <name type="scientific">Capillibacterium thermochitinicola</name>
    <dbReference type="NCBI Taxonomy" id="2699427"/>
    <lineage>
        <taxon>Bacteria</taxon>
        <taxon>Bacillati</taxon>
        <taxon>Bacillota</taxon>
        <taxon>Capillibacterium</taxon>
    </lineage>
</organism>
<dbReference type="InterPro" id="IPR038257">
    <property type="entry name" value="CRISPR-assoc_Cas3_HD_sf"/>
</dbReference>
<dbReference type="RefSeq" id="WP_181340543.1">
    <property type="nucleotide sequence ID" value="NZ_JAAKDE010000049.1"/>
</dbReference>
<gene>
    <name evidence="5" type="ORF">G5B42_11130</name>
</gene>
<dbReference type="GO" id="GO:0046872">
    <property type="term" value="F:metal ion binding"/>
    <property type="evidence" value="ECO:0007669"/>
    <property type="project" value="UniProtKB-KW"/>
</dbReference>
<evidence type="ECO:0000256" key="1">
    <source>
        <dbReference type="ARBA" id="ARBA00022723"/>
    </source>
</evidence>
<reference evidence="5" key="1">
    <citation type="submission" date="2020-06" db="EMBL/GenBank/DDBJ databases">
        <title>Novel chitinolytic bacterium.</title>
        <authorList>
            <person name="Ungkulpasvich U."/>
            <person name="Kosugi A."/>
            <person name="Uke A."/>
        </authorList>
    </citation>
    <scope>NUCLEOTIDE SEQUENCE</scope>
    <source>
        <strain evidence="5">UUS1-1</strain>
    </source>
</reference>
<dbReference type="GO" id="GO:0016787">
    <property type="term" value="F:hydrolase activity"/>
    <property type="evidence" value="ECO:0007669"/>
    <property type="project" value="UniProtKB-KW"/>
</dbReference>
<proteinExistence type="predicted"/>
<dbReference type="EMBL" id="JAAKDE010000049">
    <property type="protein sequence ID" value="MBA2134081.1"/>
    <property type="molecule type" value="Genomic_DNA"/>
</dbReference>
<dbReference type="GO" id="GO:0051607">
    <property type="term" value="P:defense response to virus"/>
    <property type="evidence" value="ECO:0007669"/>
    <property type="project" value="UniProtKB-KW"/>
</dbReference>